<evidence type="ECO:0000259" key="18">
    <source>
        <dbReference type="Pfam" id="PF00694"/>
    </source>
</evidence>
<evidence type="ECO:0000259" key="17">
    <source>
        <dbReference type="Pfam" id="PF00330"/>
    </source>
</evidence>
<evidence type="ECO:0000256" key="8">
    <source>
        <dbReference type="ARBA" id="ARBA00022946"/>
    </source>
</evidence>
<evidence type="ECO:0000256" key="7">
    <source>
        <dbReference type="ARBA" id="ARBA00022801"/>
    </source>
</evidence>
<dbReference type="FunFam" id="3.20.19.10:FF:000002">
    <property type="entry name" value="Aconitate hydratase, mitochondrial"/>
    <property type="match status" value="1"/>
</dbReference>
<dbReference type="Gene3D" id="3.40.1060.10">
    <property type="entry name" value="Aconitase, Domain 2"/>
    <property type="match status" value="1"/>
</dbReference>
<dbReference type="InterPro" id="IPR015931">
    <property type="entry name" value="Acnase/IPM_dHydase_lsu_aba_1/3"/>
</dbReference>
<evidence type="ECO:0000259" key="19">
    <source>
        <dbReference type="Pfam" id="PF00933"/>
    </source>
</evidence>
<dbReference type="InterPro" id="IPR015932">
    <property type="entry name" value="Aconitase_dom2"/>
</dbReference>
<dbReference type="GO" id="GO:0005739">
    <property type="term" value="C:mitochondrion"/>
    <property type="evidence" value="ECO:0007669"/>
    <property type="project" value="UniProtKB-SubCell"/>
</dbReference>
<dbReference type="SUPFAM" id="SSF53732">
    <property type="entry name" value="Aconitase iron-sulfur domain"/>
    <property type="match status" value="1"/>
</dbReference>
<evidence type="ECO:0000259" key="20">
    <source>
        <dbReference type="Pfam" id="PF01915"/>
    </source>
</evidence>
<evidence type="ECO:0000256" key="2">
    <source>
        <dbReference type="ARBA" id="ARBA00004173"/>
    </source>
</evidence>
<comment type="caution">
    <text evidence="21">The sequence shown here is derived from an EMBL/GenBank/DDBJ whole genome shotgun (WGS) entry which is preliminary data.</text>
</comment>
<dbReference type="InterPro" id="IPR001764">
    <property type="entry name" value="Glyco_hydro_3_N"/>
</dbReference>
<dbReference type="GO" id="GO:0005829">
    <property type="term" value="C:cytosol"/>
    <property type="evidence" value="ECO:0007669"/>
    <property type="project" value="TreeGrafter"/>
</dbReference>
<feature type="domain" description="Aconitase A/isopropylmalate dehydratase small subunit swivel" evidence="18">
    <location>
        <begin position="1202"/>
        <end position="1330"/>
    </location>
</feature>
<dbReference type="InParanoid" id="A0A409XXZ3"/>
<dbReference type="InterPro" id="IPR006248">
    <property type="entry name" value="Aconitase_mito-like"/>
</dbReference>
<dbReference type="FunFam" id="3.40.50.1700:FF:000003">
    <property type="entry name" value="Probable beta-glucosidase"/>
    <property type="match status" value="1"/>
</dbReference>
<dbReference type="OrthoDB" id="2224430at2759"/>
<dbReference type="InterPro" id="IPR000573">
    <property type="entry name" value="AconitaseA/IPMdHydase_ssu_swvl"/>
</dbReference>
<feature type="domain" description="Aconitase/3-isopropylmalate dehydratase large subunit alpha/beta/alpha" evidence="17">
    <location>
        <begin position="1008"/>
        <end position="1116"/>
    </location>
</feature>
<dbReference type="GO" id="GO:0003994">
    <property type="term" value="F:aconitate hydratase activity"/>
    <property type="evidence" value="ECO:0007669"/>
    <property type="project" value="InterPro"/>
</dbReference>
<keyword evidence="9" id="KW-0408">Iron</keyword>
<keyword evidence="15" id="KW-0326">Glycosidase</keyword>
<evidence type="ECO:0000313" key="21">
    <source>
        <dbReference type="EMBL" id="PPQ95642.1"/>
    </source>
</evidence>
<evidence type="ECO:0000256" key="1">
    <source>
        <dbReference type="ARBA" id="ARBA00000448"/>
    </source>
</evidence>
<dbReference type="GO" id="GO:0046872">
    <property type="term" value="F:metal ion binding"/>
    <property type="evidence" value="ECO:0007669"/>
    <property type="project" value="UniProtKB-KW"/>
</dbReference>
<evidence type="ECO:0000256" key="12">
    <source>
        <dbReference type="ARBA" id="ARBA00023180"/>
    </source>
</evidence>
<dbReference type="Gene3D" id="3.20.19.10">
    <property type="entry name" value="Aconitase, domain 4"/>
    <property type="match status" value="1"/>
</dbReference>
<dbReference type="GO" id="GO:0006099">
    <property type="term" value="P:tricarboxylic acid cycle"/>
    <property type="evidence" value="ECO:0007669"/>
    <property type="project" value="InterPro"/>
</dbReference>
<dbReference type="Gene3D" id="3.30.499.10">
    <property type="entry name" value="Aconitase, domain 3"/>
    <property type="match status" value="2"/>
</dbReference>
<dbReference type="InterPro" id="IPR018136">
    <property type="entry name" value="Aconitase_4Fe-4S_BS"/>
</dbReference>
<dbReference type="Gene3D" id="3.20.20.300">
    <property type="entry name" value="Glycoside hydrolase, family 3, N-terminal domain"/>
    <property type="match status" value="1"/>
</dbReference>
<evidence type="ECO:0000256" key="5">
    <source>
        <dbReference type="ARBA" id="ARBA00012744"/>
    </source>
</evidence>
<keyword evidence="6" id="KW-0479">Metal-binding</keyword>
<dbReference type="Pfam" id="PF00694">
    <property type="entry name" value="Aconitase_C"/>
    <property type="match status" value="1"/>
</dbReference>
<keyword evidence="7" id="KW-0378">Hydrolase</keyword>
<evidence type="ECO:0000256" key="14">
    <source>
        <dbReference type="ARBA" id="ARBA00023277"/>
    </source>
</evidence>
<dbReference type="GO" id="GO:0000272">
    <property type="term" value="P:polysaccharide catabolic process"/>
    <property type="evidence" value="ECO:0007669"/>
    <property type="project" value="UniProtKB-KW"/>
</dbReference>
<dbReference type="GO" id="GO:0051539">
    <property type="term" value="F:4 iron, 4 sulfur cluster binding"/>
    <property type="evidence" value="ECO:0007669"/>
    <property type="project" value="InterPro"/>
</dbReference>
<dbReference type="InterPro" id="IPR036881">
    <property type="entry name" value="Glyco_hydro_3_C_sf"/>
</dbReference>
<comment type="subcellular location">
    <subcellularLocation>
        <location evidence="2">Mitochondrion</location>
    </subcellularLocation>
</comment>
<feature type="domain" description="Glycoside hydrolase family 3 N-terminal" evidence="19">
    <location>
        <begin position="113"/>
        <end position="344"/>
    </location>
</feature>
<keyword evidence="13" id="KW-0456">Lyase</keyword>
<dbReference type="InterPro" id="IPR036962">
    <property type="entry name" value="Glyco_hydro_3_N_sf"/>
</dbReference>
<name>A0A409XXZ3_9AGAR</name>
<keyword evidence="11" id="KW-0496">Mitochondrion</keyword>
<evidence type="ECO:0000256" key="15">
    <source>
        <dbReference type="ARBA" id="ARBA00023295"/>
    </source>
</evidence>
<comment type="similarity">
    <text evidence="4">Belongs to the glycosyl hydrolase 3 family.</text>
</comment>
<keyword evidence="10" id="KW-0411">Iron-sulfur</keyword>
<evidence type="ECO:0000256" key="16">
    <source>
        <dbReference type="ARBA" id="ARBA00023326"/>
    </source>
</evidence>
<dbReference type="Pfam" id="PF00933">
    <property type="entry name" value="Glyco_hydro_3"/>
    <property type="match status" value="1"/>
</dbReference>
<dbReference type="InterPro" id="IPR001030">
    <property type="entry name" value="Acoase/IPM_deHydtase_lsu_aba"/>
</dbReference>
<dbReference type="FunFam" id="3.40.1060.10:FF:000001">
    <property type="entry name" value="Aconitate hydratase, mitochondrial"/>
    <property type="match status" value="1"/>
</dbReference>
<keyword evidence="22" id="KW-1185">Reference proteome</keyword>
<comment type="catalytic activity">
    <reaction evidence="1">
        <text>Hydrolysis of terminal, non-reducing beta-D-glucosyl residues with release of beta-D-glucose.</text>
        <dbReference type="EC" id="3.2.1.21"/>
    </reaction>
</comment>
<dbReference type="SUPFAM" id="SSF52016">
    <property type="entry name" value="LeuD/IlvD-like"/>
    <property type="match status" value="1"/>
</dbReference>
<dbReference type="SUPFAM" id="SSF52279">
    <property type="entry name" value="Beta-D-glucan exohydrolase, C-terminal domain"/>
    <property type="match status" value="1"/>
</dbReference>
<feature type="domain" description="Glycoside hydrolase family 3 C-terminal" evidence="20">
    <location>
        <begin position="404"/>
        <end position="591"/>
    </location>
</feature>
<dbReference type="Gene3D" id="3.40.50.1700">
    <property type="entry name" value="Glycoside hydrolase family 3 C-terminal domain"/>
    <property type="match status" value="1"/>
</dbReference>
<dbReference type="STRING" id="231916.A0A409XXZ3"/>
<dbReference type="NCBIfam" id="TIGR01340">
    <property type="entry name" value="aconitase_mito"/>
    <property type="match status" value="1"/>
</dbReference>
<keyword evidence="12" id="KW-0325">Glycoprotein</keyword>
<accession>A0A409XXZ3</accession>
<dbReference type="FunFam" id="3.30.499.10:FF:000004">
    <property type="entry name" value="Aconitate hydratase, mitochondrial"/>
    <property type="match status" value="1"/>
</dbReference>
<sequence length="1408" mass="151036">IFYDHNDNEILVYDLVYYIRQFPDKHACKYVSRMDGGIREGDLPTRIFEIDQLKTWSTQAQAAVAKLSLQDKVNLATGVGWMNGNCVGNTPAISSISFPGLCLEDSPVGVRYADYASVFPAAINVAATFNRTLMYQRGAALGAEFRGKGVHVALGPMMNLARVPAAGRNWEGFGADPYLSGEGAYQTITGIQSNGVQACAKHYINNEQEHSRSSSSSNVDDRYVSNTNYMPFRFCEASKQTLHLSCAATVSSFIHQINGSWACENDKTLNGILKGEFGFPGYVMSDWSATHSTLSVNSGLDMTMPGDISLGSGTTYFGSSLVSAVQSGSVSQARITDMATRILAAWYLTGQDSGFPAVNFDAWNLNTGVNTHVNVQADHKKQAASLSSLSKGPNGYSDRGGDDGVLAIGWGSGTANFPYLIAPVDAITSRAATDKTAISTSFSDTDSNAAAKAATGKDVALVFITADSGEGYITVEGNAGDRNNLQAWHSGDALVQAVASVNSHTVVVVNSVGPIIMEAWVTNPNVTAIVWSGLPGQEAGNALVDVLYGAYNPSGRLPYTIAKSTTDYPAQITTGGGTVPIPYSEGIFIDYRHFDQANIAPRFEYGFGLSYTTFNYSNLQITGSAGGGVAPTGPGSSLDPWLHTDVVSVSFSLTNTGSVAGHEKLENVRKCLNRPLTLAEKILYSHVVDPESSFSGGGKIRGDVYLQLNPERVAMQDASAQMALLQFMSAGLAQCAVPTSIHCDHLIQAFDGAESDLKRSVVSNQEVFDFLQSAAQKYGIEFWRPGSGIIHQIVLENYAAPGMLMLGTDSHTPNAGGLGMLAIGVGGADAVDAMTGTPWELKAPNIIGVHLTGKLSGWATPKDLILHLAGKLTVRGGTGSILEYYGPGVASQSCTGLATIANMGAEVGATTSTFPYSSNMRDYLRATGRSAVADAADQAAIQGFLSADKGAEYDDVIEINLSDLEPTINGPFTPDLATPISQFGQFFLRRYGKCFPDHTEYNVDRSQTSVADLARQAKAVGLKTKVPFLCTPGSEQIRATMERDNVISDLEDVGALVLANACGPCIGQWHRTDKKGEENAILTSFNRNFKSRNDGNSKTMNFLASPTIVTAMAFSGKLSFNPLADSITLPSGDLFKFAPPVGQDLPANGFSLGNTSYYPSPMPAPQPDVEVVIRKDSQRLEVLEPFKSHFSPSSDNLELPAMKVLLRVRGKCTTDHISAAGPWLKYKGHLTNISENLLITATNDEGGEMNTAFDWDTNTSGTIPEVAKRFRDRHQPWALIVDENYGEGSAREHAALQPRFYGCAMIVARSFARIHETNLKKQGILPLWFTDKNDYSRIGSGDKVETIGLTDVFAGKPGSSVTLKVTKRDGTTFKIPTKHTMSPDQLKWLKAGSALNYIRSTKLKAEDH</sequence>
<evidence type="ECO:0000256" key="9">
    <source>
        <dbReference type="ARBA" id="ARBA00023004"/>
    </source>
</evidence>
<proteinExistence type="inferred from homology"/>
<dbReference type="Pfam" id="PF00330">
    <property type="entry name" value="Aconitase"/>
    <property type="match status" value="2"/>
</dbReference>
<dbReference type="InterPro" id="IPR050926">
    <property type="entry name" value="Aconitase/IPM_isomerase"/>
</dbReference>
<evidence type="ECO:0000256" key="11">
    <source>
        <dbReference type="ARBA" id="ARBA00023128"/>
    </source>
</evidence>
<feature type="domain" description="Aconitase/3-isopropylmalate dehydratase large subunit alpha/beta/alpha" evidence="17">
    <location>
        <begin position="680"/>
        <end position="983"/>
    </location>
</feature>
<dbReference type="PANTHER" id="PTHR43160:SF2">
    <property type="entry name" value="HOMOCITRATE DEHYDRATASE, MITOCHONDRIAL"/>
    <property type="match status" value="1"/>
</dbReference>
<keyword evidence="8" id="KW-0809">Transit peptide</keyword>
<reference evidence="21 22" key="1">
    <citation type="journal article" date="2018" name="Evol. Lett.">
        <title>Horizontal gene cluster transfer increased hallucinogenic mushroom diversity.</title>
        <authorList>
            <person name="Reynolds H.T."/>
            <person name="Vijayakumar V."/>
            <person name="Gluck-Thaler E."/>
            <person name="Korotkin H.B."/>
            <person name="Matheny P.B."/>
            <person name="Slot J.C."/>
        </authorList>
    </citation>
    <scope>NUCLEOTIDE SEQUENCE [LARGE SCALE GENOMIC DNA]</scope>
    <source>
        <strain evidence="21 22">SRW20</strain>
    </source>
</reference>
<evidence type="ECO:0000313" key="22">
    <source>
        <dbReference type="Proteomes" id="UP000284706"/>
    </source>
</evidence>
<dbReference type="NCBIfam" id="NF005558">
    <property type="entry name" value="PRK07229.1"/>
    <property type="match status" value="1"/>
</dbReference>
<dbReference type="SUPFAM" id="SSF51445">
    <property type="entry name" value="(Trans)glycosidases"/>
    <property type="match status" value="1"/>
</dbReference>
<evidence type="ECO:0000256" key="13">
    <source>
        <dbReference type="ARBA" id="ARBA00023239"/>
    </source>
</evidence>
<feature type="non-terminal residue" evidence="21">
    <location>
        <position position="1"/>
    </location>
</feature>
<dbReference type="PROSITE" id="PS01244">
    <property type="entry name" value="ACONITASE_2"/>
    <property type="match status" value="1"/>
</dbReference>
<gene>
    <name evidence="21" type="ORF">CVT26_008671</name>
</gene>
<organism evidence="21 22">
    <name type="scientific">Gymnopilus dilepis</name>
    <dbReference type="NCBI Taxonomy" id="231916"/>
    <lineage>
        <taxon>Eukaryota</taxon>
        <taxon>Fungi</taxon>
        <taxon>Dikarya</taxon>
        <taxon>Basidiomycota</taxon>
        <taxon>Agaricomycotina</taxon>
        <taxon>Agaricomycetes</taxon>
        <taxon>Agaricomycetidae</taxon>
        <taxon>Agaricales</taxon>
        <taxon>Agaricineae</taxon>
        <taxon>Hymenogastraceae</taxon>
        <taxon>Gymnopilus</taxon>
    </lineage>
</organism>
<keyword evidence="14" id="KW-0119">Carbohydrate metabolism</keyword>
<dbReference type="FunCoup" id="A0A409XXZ3">
    <property type="interactions" value="231"/>
</dbReference>
<dbReference type="EMBL" id="NHYE01001420">
    <property type="protein sequence ID" value="PPQ95642.1"/>
    <property type="molecule type" value="Genomic_DNA"/>
</dbReference>
<dbReference type="PRINTS" id="PR00133">
    <property type="entry name" value="GLHYDRLASE3"/>
</dbReference>
<evidence type="ECO:0000256" key="6">
    <source>
        <dbReference type="ARBA" id="ARBA00022723"/>
    </source>
</evidence>
<dbReference type="Proteomes" id="UP000284706">
    <property type="component" value="Unassembled WGS sequence"/>
</dbReference>
<evidence type="ECO:0000256" key="4">
    <source>
        <dbReference type="ARBA" id="ARBA00005336"/>
    </source>
</evidence>
<dbReference type="PANTHER" id="PTHR43160">
    <property type="entry name" value="ACONITATE HYDRATASE B"/>
    <property type="match status" value="1"/>
</dbReference>
<dbReference type="InterPro" id="IPR015928">
    <property type="entry name" value="Aconitase/3IPM_dehydase_swvl"/>
</dbReference>
<keyword evidence="16" id="KW-0624">Polysaccharide degradation</keyword>
<comment type="pathway">
    <text evidence="3">Glycan metabolism; cellulose degradation.</text>
</comment>
<evidence type="ECO:0000256" key="10">
    <source>
        <dbReference type="ARBA" id="ARBA00023014"/>
    </source>
</evidence>
<dbReference type="Pfam" id="PF01915">
    <property type="entry name" value="Glyco_hydro_3_C"/>
    <property type="match status" value="1"/>
</dbReference>
<dbReference type="InterPro" id="IPR017853">
    <property type="entry name" value="GH"/>
</dbReference>
<dbReference type="InterPro" id="IPR036008">
    <property type="entry name" value="Aconitase_4Fe-4S_dom"/>
</dbReference>
<evidence type="ECO:0000256" key="3">
    <source>
        <dbReference type="ARBA" id="ARBA00004987"/>
    </source>
</evidence>
<dbReference type="GO" id="GO:0008422">
    <property type="term" value="F:beta-glucosidase activity"/>
    <property type="evidence" value="ECO:0007669"/>
    <property type="project" value="UniProtKB-EC"/>
</dbReference>
<dbReference type="InterPro" id="IPR002772">
    <property type="entry name" value="Glyco_hydro_3_C"/>
</dbReference>
<dbReference type="FunFam" id="3.20.20.300:FF:000002">
    <property type="entry name" value="Probable beta-glucosidase"/>
    <property type="match status" value="1"/>
</dbReference>
<protein>
    <recommendedName>
        <fullName evidence="5">beta-glucosidase</fullName>
        <ecNumber evidence="5">3.2.1.21</ecNumber>
    </recommendedName>
</protein>
<dbReference type="EC" id="3.2.1.21" evidence="5"/>